<sequence>MRLPWTLKEDVLVRRYKRFLADVESNRTLHCPNTGAMTGLAVPGSSIGYEPREGGKTEGRWVTVKTDTGWACIDSQRANAWVKAGLEAGQWPAFNGFEWSPEVTLGRSRVDFRGASADQCWWLEIKGVTLALDQAGRGAFPDAKSVRAHKHLDALRGRVAAGERAGLMYVVMHNGIRQVEAAADIDPIYAQKVALAKSEGVEFYQLLTQIDELGVTLGTPVRLD</sequence>
<organism evidence="4 5">
    <name type="scientific">Litorivicinus lipolyticus</name>
    <dbReference type="NCBI Taxonomy" id="418701"/>
    <lineage>
        <taxon>Bacteria</taxon>
        <taxon>Pseudomonadati</taxon>
        <taxon>Pseudomonadota</taxon>
        <taxon>Gammaproteobacteria</taxon>
        <taxon>Oceanospirillales</taxon>
        <taxon>Litorivicinaceae</taxon>
        <taxon>Litorivicinus</taxon>
    </lineage>
</organism>
<dbReference type="Gene3D" id="3.40.1350.60">
    <property type="match status" value="1"/>
</dbReference>
<dbReference type="NCBIfam" id="TIGR00230">
    <property type="entry name" value="sfsA"/>
    <property type="match status" value="1"/>
</dbReference>
<gene>
    <name evidence="1 4" type="primary">sfsA</name>
    <name evidence="4" type="ORF">GH975_11000</name>
</gene>
<evidence type="ECO:0000313" key="4">
    <source>
        <dbReference type="EMBL" id="QGG81062.1"/>
    </source>
</evidence>
<evidence type="ECO:0000259" key="3">
    <source>
        <dbReference type="Pfam" id="PF17746"/>
    </source>
</evidence>
<accession>A0A5Q2QFF1</accession>
<dbReference type="InterPro" id="IPR040452">
    <property type="entry name" value="SfsA_C"/>
</dbReference>
<dbReference type="InterPro" id="IPR005224">
    <property type="entry name" value="SfsA"/>
</dbReference>
<dbReference type="KEGG" id="llp:GH975_11000"/>
<dbReference type="GO" id="GO:0003677">
    <property type="term" value="F:DNA binding"/>
    <property type="evidence" value="ECO:0007669"/>
    <property type="project" value="InterPro"/>
</dbReference>
<reference evidence="4 5" key="1">
    <citation type="submission" date="2019-11" db="EMBL/GenBank/DDBJ databases">
        <authorList>
            <person name="Khan S.A."/>
            <person name="Jeon C.O."/>
            <person name="Chun B.H."/>
        </authorList>
    </citation>
    <scope>NUCLEOTIDE SEQUENCE [LARGE SCALE GENOMIC DNA]</scope>
    <source>
        <strain evidence="4 5">IMCC 1097</strain>
    </source>
</reference>
<feature type="domain" description="SfsA N-terminal OB" evidence="3">
    <location>
        <begin position="13"/>
        <end position="73"/>
    </location>
</feature>
<dbReference type="EMBL" id="CP045871">
    <property type="protein sequence ID" value="QGG81062.1"/>
    <property type="molecule type" value="Genomic_DNA"/>
</dbReference>
<dbReference type="InterPro" id="IPR041465">
    <property type="entry name" value="SfsA_N"/>
</dbReference>
<proteinExistence type="inferred from homology"/>
<comment type="similarity">
    <text evidence="1">Belongs to the SfsA family.</text>
</comment>
<dbReference type="OrthoDB" id="9802365at2"/>
<evidence type="ECO:0000259" key="2">
    <source>
        <dbReference type="Pfam" id="PF03749"/>
    </source>
</evidence>
<evidence type="ECO:0000256" key="1">
    <source>
        <dbReference type="HAMAP-Rule" id="MF_00095"/>
    </source>
</evidence>
<dbReference type="RefSeq" id="WP_153714565.1">
    <property type="nucleotide sequence ID" value="NZ_CP045871.1"/>
</dbReference>
<protein>
    <recommendedName>
        <fullName evidence="1">Sugar fermentation stimulation protein homolog</fullName>
    </recommendedName>
</protein>
<dbReference type="PANTHER" id="PTHR30545">
    <property type="entry name" value="SUGAR FERMENTATION STIMULATION PROTEIN A"/>
    <property type="match status" value="1"/>
</dbReference>
<feature type="domain" description="Sugar fermentation stimulation protein C-terminal" evidence="2">
    <location>
        <begin position="76"/>
        <end position="212"/>
    </location>
</feature>
<dbReference type="HAMAP" id="MF_00095">
    <property type="entry name" value="SfsA"/>
    <property type="match status" value="1"/>
</dbReference>
<dbReference type="Proteomes" id="UP000388235">
    <property type="component" value="Chromosome"/>
</dbReference>
<dbReference type="Pfam" id="PF17746">
    <property type="entry name" value="SfsA_N"/>
    <property type="match status" value="1"/>
</dbReference>
<dbReference type="PANTHER" id="PTHR30545:SF2">
    <property type="entry name" value="SUGAR FERMENTATION STIMULATION PROTEIN A"/>
    <property type="match status" value="1"/>
</dbReference>
<name>A0A5Q2QFF1_9GAMM</name>
<dbReference type="Gene3D" id="2.40.50.580">
    <property type="match status" value="1"/>
</dbReference>
<dbReference type="AlphaFoldDB" id="A0A5Q2QFF1"/>
<dbReference type="CDD" id="cd22359">
    <property type="entry name" value="SfsA-like_bacterial"/>
    <property type="match status" value="1"/>
</dbReference>
<evidence type="ECO:0000313" key="5">
    <source>
        <dbReference type="Proteomes" id="UP000388235"/>
    </source>
</evidence>
<dbReference type="Pfam" id="PF03749">
    <property type="entry name" value="SfsA"/>
    <property type="match status" value="1"/>
</dbReference>
<keyword evidence="5" id="KW-1185">Reference proteome</keyword>